<keyword evidence="3" id="KW-1185">Reference proteome</keyword>
<evidence type="ECO:0000313" key="3">
    <source>
        <dbReference type="Proteomes" id="UP000243686"/>
    </source>
</evidence>
<dbReference type="InterPro" id="IPR016162">
    <property type="entry name" value="Ald_DH_N"/>
</dbReference>
<evidence type="ECO:0000259" key="1">
    <source>
        <dbReference type="Pfam" id="PF00171"/>
    </source>
</evidence>
<dbReference type="GO" id="GO:0016491">
    <property type="term" value="F:oxidoreductase activity"/>
    <property type="evidence" value="ECO:0007669"/>
    <property type="project" value="InterPro"/>
</dbReference>
<feature type="domain" description="Aldehyde dehydrogenase" evidence="1">
    <location>
        <begin position="5"/>
        <end position="183"/>
    </location>
</feature>
<dbReference type="EMBL" id="KV895463">
    <property type="protein sequence ID" value="OON17366.1"/>
    <property type="molecule type" value="Genomic_DNA"/>
</dbReference>
<dbReference type="AlphaFoldDB" id="A0A1S8WSB8"/>
<name>A0A1S8WSB8_OPIVI</name>
<dbReference type="Pfam" id="PF00171">
    <property type="entry name" value="Aldedh"/>
    <property type="match status" value="1"/>
</dbReference>
<dbReference type="FunFam" id="3.40.605.10:FF:000050">
    <property type="entry name" value="Aldehyde dehydrogenase, mitochondrial"/>
    <property type="match status" value="1"/>
</dbReference>
<proteinExistence type="predicted"/>
<dbReference type="SUPFAM" id="SSF53720">
    <property type="entry name" value="ALDH-like"/>
    <property type="match status" value="1"/>
</dbReference>
<dbReference type="Proteomes" id="UP000243686">
    <property type="component" value="Unassembled WGS sequence"/>
</dbReference>
<dbReference type="PANTHER" id="PTHR11699">
    <property type="entry name" value="ALDEHYDE DEHYDROGENASE-RELATED"/>
    <property type="match status" value="1"/>
</dbReference>
<dbReference type="Gene3D" id="3.40.605.10">
    <property type="entry name" value="Aldehyde Dehydrogenase, Chain A, domain 1"/>
    <property type="match status" value="1"/>
</dbReference>
<dbReference type="InterPro" id="IPR016161">
    <property type="entry name" value="Ald_DH/histidinol_DH"/>
</dbReference>
<dbReference type="InterPro" id="IPR015590">
    <property type="entry name" value="Aldehyde_DH_dom"/>
</dbReference>
<evidence type="ECO:0000313" key="2">
    <source>
        <dbReference type="EMBL" id="OON17366.1"/>
    </source>
</evidence>
<organism evidence="2 3">
    <name type="scientific">Opisthorchis viverrini</name>
    <name type="common">Southeast Asian liver fluke</name>
    <dbReference type="NCBI Taxonomy" id="6198"/>
    <lineage>
        <taxon>Eukaryota</taxon>
        <taxon>Metazoa</taxon>
        <taxon>Spiralia</taxon>
        <taxon>Lophotrochozoa</taxon>
        <taxon>Platyhelminthes</taxon>
        <taxon>Trematoda</taxon>
        <taxon>Digenea</taxon>
        <taxon>Opisthorchiida</taxon>
        <taxon>Opisthorchiata</taxon>
        <taxon>Opisthorchiidae</taxon>
        <taxon>Opisthorchis</taxon>
    </lineage>
</organism>
<reference evidence="2 3" key="1">
    <citation type="submission" date="2015-03" db="EMBL/GenBank/DDBJ databases">
        <title>Draft genome of the nematode, Opisthorchis viverrini.</title>
        <authorList>
            <person name="Mitreva M."/>
        </authorList>
    </citation>
    <scope>NUCLEOTIDE SEQUENCE [LARGE SCALE GENOMIC DNA]</scope>
    <source>
        <strain evidence="2">Khon Kaen</strain>
    </source>
</reference>
<sequence length="183" mass="19241">MNASKHGLPLLKLALLVEGNAKYIATLEALDNGKPVSSALGFVNFSVGILRYYARYADKIHGKNLPVDGNTIALTRQEPAGVVAAIVPWNYPFFLSVLKLAPALAAGCTIVLKPAEQTPLSGIYIGNLIREAGFPPGVVNIIPGYGEAAGAALSQHPDLRVISFTGSTEVGQLFMKAAATNIK</sequence>
<protein>
    <submittedName>
        <fullName evidence="2">Aldehyde dehydrogenase family protein</fullName>
    </submittedName>
</protein>
<accession>A0A1S8WSB8</accession>
<gene>
    <name evidence="2" type="ORF">X801_06795</name>
</gene>